<evidence type="ECO:0000313" key="1">
    <source>
        <dbReference type="EMBL" id="CAD2134286.1"/>
    </source>
</evidence>
<dbReference type="EMBL" id="CAJEWN010000014">
    <property type="protein sequence ID" value="CAD2134286.1"/>
    <property type="molecule type" value="Genomic_DNA"/>
</dbReference>
<protein>
    <submittedName>
        <fullName evidence="1">Uncharacterized protein</fullName>
    </submittedName>
</protein>
<comment type="caution">
    <text evidence="1">The sequence shown here is derived from an EMBL/GenBank/DDBJ whole genome shotgun (WGS) entry which is preliminary data.</text>
</comment>
<gene>
    <name evidence="1" type="ORF">MENT_LOCUS4318</name>
</gene>
<sequence>MELKYPFYASKHRDNHASPPYPKAAECLKFLPGEIEEHPNFFGATHLPEQTEP</sequence>
<evidence type="ECO:0000313" key="2">
    <source>
        <dbReference type="Proteomes" id="UP000580250"/>
    </source>
</evidence>
<dbReference type="Proteomes" id="UP000580250">
    <property type="component" value="Unassembled WGS sequence"/>
</dbReference>
<name>A0A6V7TWZ7_MELEN</name>
<organism evidence="1 2">
    <name type="scientific">Meloidogyne enterolobii</name>
    <name type="common">Root-knot nematode worm</name>
    <name type="synonym">Meloidogyne mayaguensis</name>
    <dbReference type="NCBI Taxonomy" id="390850"/>
    <lineage>
        <taxon>Eukaryota</taxon>
        <taxon>Metazoa</taxon>
        <taxon>Ecdysozoa</taxon>
        <taxon>Nematoda</taxon>
        <taxon>Chromadorea</taxon>
        <taxon>Rhabditida</taxon>
        <taxon>Tylenchina</taxon>
        <taxon>Tylenchomorpha</taxon>
        <taxon>Tylenchoidea</taxon>
        <taxon>Meloidogynidae</taxon>
        <taxon>Meloidogyninae</taxon>
        <taxon>Meloidogyne</taxon>
    </lineage>
</organism>
<accession>A0A6V7TWZ7</accession>
<reference evidence="1 2" key="1">
    <citation type="submission" date="2020-08" db="EMBL/GenBank/DDBJ databases">
        <authorList>
            <person name="Koutsovoulos G."/>
            <person name="Danchin GJ E."/>
        </authorList>
    </citation>
    <scope>NUCLEOTIDE SEQUENCE [LARGE SCALE GENOMIC DNA]</scope>
</reference>
<dbReference type="AlphaFoldDB" id="A0A6V7TWZ7"/>
<proteinExistence type="predicted"/>